<sequence>MTLLANYEVGRIFIDSRSSVDMLFDEAYYEMQLGDTLQQRVNTSLYGFAGEVVHPRGMISLPLTLGTRTLRKTFMFLVVDVPSAYNVILGRLTLNAFQVVISTYDLKIKFLTFGGVGEVQGDPSNHESVMLKPYVKDKKKYRGDPPASSLQKMEKRNTTRREIPRKGRDVPEGPTSRRIVEYRTFTWDLEKITGIDSQMEDKIRKKVIQCLQHNIDIFRWTPQDLEGIDLSVITHHLNINPDAKPIK</sequence>
<organism evidence="2">
    <name type="scientific">Sesamum angustifolium</name>
    <dbReference type="NCBI Taxonomy" id="2727405"/>
    <lineage>
        <taxon>Eukaryota</taxon>
        <taxon>Viridiplantae</taxon>
        <taxon>Streptophyta</taxon>
        <taxon>Embryophyta</taxon>
        <taxon>Tracheophyta</taxon>
        <taxon>Spermatophyta</taxon>
        <taxon>Magnoliopsida</taxon>
        <taxon>eudicotyledons</taxon>
        <taxon>Gunneridae</taxon>
        <taxon>Pentapetalae</taxon>
        <taxon>asterids</taxon>
        <taxon>lamiids</taxon>
        <taxon>Lamiales</taxon>
        <taxon>Pedaliaceae</taxon>
        <taxon>Sesamum</taxon>
    </lineage>
</organism>
<dbReference type="CDD" id="cd00303">
    <property type="entry name" value="retropepsin_like"/>
    <property type="match status" value="1"/>
</dbReference>
<gene>
    <name evidence="2" type="ORF">Sangu_3212600</name>
</gene>
<feature type="region of interest" description="Disordered" evidence="1">
    <location>
        <begin position="138"/>
        <end position="175"/>
    </location>
</feature>
<dbReference type="Gene3D" id="2.40.70.10">
    <property type="entry name" value="Acid Proteases"/>
    <property type="match status" value="1"/>
</dbReference>
<dbReference type="InterPro" id="IPR021109">
    <property type="entry name" value="Peptidase_aspartic_dom_sf"/>
</dbReference>
<feature type="compositionally biased region" description="Basic and acidic residues" evidence="1">
    <location>
        <begin position="152"/>
        <end position="171"/>
    </location>
</feature>
<reference evidence="2" key="1">
    <citation type="submission" date="2020-06" db="EMBL/GenBank/DDBJ databases">
        <authorList>
            <person name="Li T."/>
            <person name="Hu X."/>
            <person name="Zhang T."/>
            <person name="Song X."/>
            <person name="Zhang H."/>
            <person name="Dai N."/>
            <person name="Sheng W."/>
            <person name="Hou X."/>
            <person name="Wei L."/>
        </authorList>
    </citation>
    <scope>NUCLEOTIDE SEQUENCE</scope>
    <source>
        <strain evidence="2">G01</strain>
        <tissue evidence="2">Leaf</tissue>
    </source>
</reference>
<dbReference type="PANTHER" id="PTHR33240:SF8">
    <property type="entry name" value="OS03G0439900 PROTEIN"/>
    <property type="match status" value="1"/>
</dbReference>
<dbReference type="AlphaFoldDB" id="A0AAW2JK48"/>
<evidence type="ECO:0000256" key="1">
    <source>
        <dbReference type="SAM" id="MobiDB-lite"/>
    </source>
</evidence>
<evidence type="ECO:0000313" key="2">
    <source>
        <dbReference type="EMBL" id="KAL0294714.1"/>
    </source>
</evidence>
<dbReference type="EMBL" id="JACGWK010000816">
    <property type="protein sequence ID" value="KAL0294714.1"/>
    <property type="molecule type" value="Genomic_DNA"/>
</dbReference>
<reference evidence="2" key="2">
    <citation type="journal article" date="2024" name="Plant">
        <title>Genomic evolution and insights into agronomic trait innovations of Sesamum species.</title>
        <authorList>
            <person name="Miao H."/>
            <person name="Wang L."/>
            <person name="Qu L."/>
            <person name="Liu H."/>
            <person name="Sun Y."/>
            <person name="Le M."/>
            <person name="Wang Q."/>
            <person name="Wei S."/>
            <person name="Zheng Y."/>
            <person name="Lin W."/>
            <person name="Duan Y."/>
            <person name="Cao H."/>
            <person name="Xiong S."/>
            <person name="Wang X."/>
            <person name="Wei L."/>
            <person name="Li C."/>
            <person name="Ma Q."/>
            <person name="Ju M."/>
            <person name="Zhao R."/>
            <person name="Li G."/>
            <person name="Mu C."/>
            <person name="Tian Q."/>
            <person name="Mei H."/>
            <person name="Zhang T."/>
            <person name="Gao T."/>
            <person name="Zhang H."/>
        </authorList>
    </citation>
    <scope>NUCLEOTIDE SEQUENCE</scope>
    <source>
        <strain evidence="2">G01</strain>
    </source>
</reference>
<dbReference type="PANTHER" id="PTHR33240">
    <property type="entry name" value="OS08G0508500 PROTEIN"/>
    <property type="match status" value="1"/>
</dbReference>
<protein>
    <recommendedName>
        <fullName evidence="3">Reverse transcriptase domain-containing protein</fullName>
    </recommendedName>
</protein>
<name>A0AAW2JK48_9LAMI</name>
<accession>A0AAW2JK48</accession>
<proteinExistence type="predicted"/>
<evidence type="ECO:0008006" key="3">
    <source>
        <dbReference type="Google" id="ProtNLM"/>
    </source>
</evidence>
<comment type="caution">
    <text evidence="2">The sequence shown here is derived from an EMBL/GenBank/DDBJ whole genome shotgun (WGS) entry which is preliminary data.</text>
</comment>